<name>A0AAV4ENU3_9GAST</name>
<accession>A0AAV4ENU3</accession>
<dbReference type="EMBL" id="BMAT01000226">
    <property type="protein sequence ID" value="GFR62105.1"/>
    <property type="molecule type" value="Genomic_DNA"/>
</dbReference>
<gene>
    <name evidence="1" type="ORF">ElyMa_000121700</name>
</gene>
<protein>
    <submittedName>
        <fullName evidence="1">Uncharacterized protein</fullName>
    </submittedName>
</protein>
<reference evidence="1 2" key="1">
    <citation type="journal article" date="2021" name="Elife">
        <title>Chloroplast acquisition without the gene transfer in kleptoplastic sea slugs, Plakobranchus ocellatus.</title>
        <authorList>
            <person name="Maeda T."/>
            <person name="Takahashi S."/>
            <person name="Yoshida T."/>
            <person name="Shimamura S."/>
            <person name="Takaki Y."/>
            <person name="Nagai Y."/>
            <person name="Toyoda A."/>
            <person name="Suzuki Y."/>
            <person name="Arimoto A."/>
            <person name="Ishii H."/>
            <person name="Satoh N."/>
            <person name="Nishiyama T."/>
            <person name="Hasebe M."/>
            <person name="Maruyama T."/>
            <person name="Minagawa J."/>
            <person name="Obokata J."/>
            <person name="Shigenobu S."/>
        </authorList>
    </citation>
    <scope>NUCLEOTIDE SEQUENCE [LARGE SCALE GENOMIC DNA]</scope>
</reference>
<evidence type="ECO:0000313" key="2">
    <source>
        <dbReference type="Proteomes" id="UP000762676"/>
    </source>
</evidence>
<dbReference type="AlphaFoldDB" id="A0AAV4ENU3"/>
<keyword evidence="2" id="KW-1185">Reference proteome</keyword>
<comment type="caution">
    <text evidence="1">The sequence shown here is derived from an EMBL/GenBank/DDBJ whole genome shotgun (WGS) entry which is preliminary data.</text>
</comment>
<dbReference type="Proteomes" id="UP000762676">
    <property type="component" value="Unassembled WGS sequence"/>
</dbReference>
<feature type="non-terminal residue" evidence="1">
    <location>
        <position position="1"/>
    </location>
</feature>
<sequence>KGNILTGAATVSAADDLETGNLRWVYSGHAYDGFLESNRQRNVCLVWNIERKTLVPQDLGVPSPFICQREFIAYTHTYVVSIPRACAEGRRNFYSRSTCQSSSSFKTTSWVALSAAYPADGVGSSPVHIRLSVPPDFSQTSYFTGQEAEMPGRSGTLEETRIQPKGGFYRSFNLTHLSPNRSGPQDPYLLVQSTSYISLVLVVWRERDGDVTSVCSSLVNPVGWGNATHASFFSPTASAEATVGKLNFRI</sequence>
<proteinExistence type="predicted"/>
<organism evidence="1 2">
    <name type="scientific">Elysia marginata</name>
    <dbReference type="NCBI Taxonomy" id="1093978"/>
    <lineage>
        <taxon>Eukaryota</taxon>
        <taxon>Metazoa</taxon>
        <taxon>Spiralia</taxon>
        <taxon>Lophotrochozoa</taxon>
        <taxon>Mollusca</taxon>
        <taxon>Gastropoda</taxon>
        <taxon>Heterobranchia</taxon>
        <taxon>Euthyneura</taxon>
        <taxon>Panpulmonata</taxon>
        <taxon>Sacoglossa</taxon>
        <taxon>Placobranchoidea</taxon>
        <taxon>Plakobranchidae</taxon>
        <taxon>Elysia</taxon>
    </lineage>
</organism>
<evidence type="ECO:0000313" key="1">
    <source>
        <dbReference type="EMBL" id="GFR62105.1"/>
    </source>
</evidence>